<protein>
    <submittedName>
        <fullName evidence="1">DUF2577 domain-containing protein</fullName>
    </submittedName>
</protein>
<proteinExistence type="predicted"/>
<keyword evidence="2" id="KW-1185">Reference proteome</keyword>
<name>A0ABY7AH39_9FIRM</name>
<dbReference type="InterPro" id="IPR022555">
    <property type="entry name" value="DUF2577"/>
</dbReference>
<dbReference type="Pfam" id="PF10844">
    <property type="entry name" value="DUF2577"/>
    <property type="match status" value="1"/>
</dbReference>
<accession>A0ABY7AH39</accession>
<dbReference type="Proteomes" id="UP001163115">
    <property type="component" value="Chromosome"/>
</dbReference>
<evidence type="ECO:0000313" key="1">
    <source>
        <dbReference type="EMBL" id="WAJ24837.1"/>
    </source>
</evidence>
<organism evidence="1 2">
    <name type="scientific">Lacrimispora xylanolytica</name>
    <dbReference type="NCBI Taxonomy" id="29375"/>
    <lineage>
        <taxon>Bacteria</taxon>
        <taxon>Bacillati</taxon>
        <taxon>Bacillota</taxon>
        <taxon>Clostridia</taxon>
        <taxon>Lachnospirales</taxon>
        <taxon>Lachnospiraceae</taxon>
        <taxon>Lacrimispora</taxon>
    </lineage>
</organism>
<reference evidence="1" key="1">
    <citation type="submission" date="2022-11" db="EMBL/GenBank/DDBJ databases">
        <title>Lacrimispora xylanolytica sy1, complete genome.</title>
        <authorList>
            <person name="Choi S."/>
        </authorList>
    </citation>
    <scope>NUCLEOTIDE SEQUENCE</scope>
    <source>
        <strain evidence="1">Sy1</strain>
    </source>
</reference>
<dbReference type="RefSeq" id="WP_024837034.1">
    <property type="nucleotide sequence ID" value="NZ_CP113524.1"/>
</dbReference>
<dbReference type="EMBL" id="CP113524">
    <property type="protein sequence ID" value="WAJ24837.1"/>
    <property type="molecule type" value="Genomic_DNA"/>
</dbReference>
<gene>
    <name evidence="1" type="ORF">OW255_04840</name>
</gene>
<sequence>MADVEWIDNIKRIVIQAIEAGDPCDVIPGTVVSESPVEIRISEKIVLFPSQILIPDQLKDHNRMMNIPGVGEVTVLVKGEIKAGKKVLLLQKRGGQQYVVIGTW</sequence>
<evidence type="ECO:0000313" key="2">
    <source>
        <dbReference type="Proteomes" id="UP001163115"/>
    </source>
</evidence>